<sequence length="376" mass="42281">MPEKVAILGIGLIGGSIALGLKERTDVHVIGFDRSQADLRYALAIGAVDEWTTSLRRAAEDADIIVIALPVGKIKQTIEELAQLHLKPNCIVTDVGSTKSDIMEAGHCLREKGIVFIGGHPMAGSHQSGIQAARSLLFENAYYVLTPDPETSLLEVQKLSQLLHLATKAELVLMEPHHHDRIVGAISHLPHIIAAGLVNVVGNYNEENEWFHRLAAGGFRDLTRIGASDPIMWRDILLSNRQELLRLMDEWVQKMQEVRDAIKKGQKQTIEDFFKRSRKLRQQLPDRKRIGILKPRFECFVDIPDQPGAIARIATLLAKENINISNLEVMENREEIPGVLRLSFKEEKDYLAAISVLKRDNMDVYSKDESWEESRV</sequence>
<evidence type="ECO:0000313" key="15">
    <source>
        <dbReference type="Proteomes" id="UP000538292"/>
    </source>
</evidence>
<accession>A0A7W1XSS9</accession>
<protein>
    <recommendedName>
        <fullName evidence="4">Prephenate dehydrogenase</fullName>
        <ecNumber evidence="3">1.3.1.12</ecNumber>
    </recommendedName>
</protein>
<dbReference type="GO" id="GO:0006571">
    <property type="term" value="P:tyrosine biosynthetic process"/>
    <property type="evidence" value="ECO:0007669"/>
    <property type="project" value="UniProtKB-UniPathway"/>
</dbReference>
<dbReference type="InterPro" id="IPR045865">
    <property type="entry name" value="ACT-like_dom_sf"/>
</dbReference>
<dbReference type="Gene3D" id="3.30.70.260">
    <property type="match status" value="1"/>
</dbReference>
<evidence type="ECO:0000256" key="5">
    <source>
        <dbReference type="ARBA" id="ARBA00022498"/>
    </source>
</evidence>
<organism evidence="14 15">
    <name type="scientific">Thermoactinomyces mirandus</name>
    <dbReference type="NCBI Taxonomy" id="2756294"/>
    <lineage>
        <taxon>Bacteria</taxon>
        <taxon>Bacillati</taxon>
        <taxon>Bacillota</taxon>
        <taxon>Bacilli</taxon>
        <taxon>Bacillales</taxon>
        <taxon>Thermoactinomycetaceae</taxon>
        <taxon>Thermoactinomyces</taxon>
    </lineage>
</organism>
<dbReference type="PANTHER" id="PTHR21363">
    <property type="entry name" value="PREPHENATE DEHYDROGENASE"/>
    <property type="match status" value="1"/>
</dbReference>
<evidence type="ECO:0000256" key="6">
    <source>
        <dbReference type="ARBA" id="ARBA00022605"/>
    </source>
</evidence>
<dbReference type="EMBL" id="JACEOL010000031">
    <property type="protein sequence ID" value="MBA4602559.1"/>
    <property type="molecule type" value="Genomic_DNA"/>
</dbReference>
<dbReference type="InterPro" id="IPR036291">
    <property type="entry name" value="NAD(P)-bd_dom_sf"/>
</dbReference>
<dbReference type="PROSITE" id="PS51176">
    <property type="entry name" value="PDH_ADH"/>
    <property type="match status" value="1"/>
</dbReference>
<comment type="catalytic activity">
    <reaction evidence="10">
        <text>prephenate + NAD(+) = 3-(4-hydroxyphenyl)pyruvate + CO2 + NADH</text>
        <dbReference type="Rhea" id="RHEA:13869"/>
        <dbReference type="ChEBI" id="CHEBI:16526"/>
        <dbReference type="ChEBI" id="CHEBI:29934"/>
        <dbReference type="ChEBI" id="CHEBI:36242"/>
        <dbReference type="ChEBI" id="CHEBI:57540"/>
        <dbReference type="ChEBI" id="CHEBI:57945"/>
        <dbReference type="EC" id="1.3.1.12"/>
    </reaction>
</comment>
<evidence type="ECO:0000256" key="2">
    <source>
        <dbReference type="ARBA" id="ARBA00007964"/>
    </source>
</evidence>
<dbReference type="Pfam" id="PF20463">
    <property type="entry name" value="PDH_C"/>
    <property type="match status" value="1"/>
</dbReference>
<dbReference type="GO" id="GO:0004665">
    <property type="term" value="F:prephenate dehydrogenase (NADP+) activity"/>
    <property type="evidence" value="ECO:0007669"/>
    <property type="project" value="InterPro"/>
</dbReference>
<dbReference type="Gene3D" id="1.10.3660.10">
    <property type="entry name" value="6-phosphogluconate dehydrogenase C-terminal like domain"/>
    <property type="match status" value="1"/>
</dbReference>
<dbReference type="InterPro" id="IPR050812">
    <property type="entry name" value="Preph/Arog_dehydrog"/>
</dbReference>
<dbReference type="SUPFAM" id="SSF55021">
    <property type="entry name" value="ACT-like"/>
    <property type="match status" value="1"/>
</dbReference>
<dbReference type="SUPFAM" id="SSF48179">
    <property type="entry name" value="6-phosphogluconate dehydrogenase C-terminal domain-like"/>
    <property type="match status" value="1"/>
</dbReference>
<dbReference type="PANTHER" id="PTHR21363:SF0">
    <property type="entry name" value="PREPHENATE DEHYDROGENASE [NADP(+)]"/>
    <property type="match status" value="1"/>
</dbReference>
<evidence type="ECO:0000256" key="3">
    <source>
        <dbReference type="ARBA" id="ARBA00012068"/>
    </source>
</evidence>
<evidence type="ECO:0000256" key="4">
    <source>
        <dbReference type="ARBA" id="ARBA00016891"/>
    </source>
</evidence>
<feature type="domain" description="Prephenate/arogenate dehydrogenase" evidence="12">
    <location>
        <begin position="3"/>
        <end position="292"/>
    </location>
</feature>
<evidence type="ECO:0000256" key="1">
    <source>
        <dbReference type="ARBA" id="ARBA00005067"/>
    </source>
</evidence>
<feature type="domain" description="ACT" evidence="13">
    <location>
        <begin position="298"/>
        <end position="376"/>
    </location>
</feature>
<dbReference type="InterPro" id="IPR046825">
    <property type="entry name" value="PDH_C"/>
</dbReference>
<dbReference type="GO" id="GO:0008977">
    <property type="term" value="F:prephenate dehydrogenase (NAD+) activity"/>
    <property type="evidence" value="ECO:0007669"/>
    <property type="project" value="UniProtKB-EC"/>
</dbReference>
<evidence type="ECO:0000256" key="11">
    <source>
        <dbReference type="SAM" id="Coils"/>
    </source>
</evidence>
<feature type="coiled-coil region" evidence="11">
    <location>
        <begin position="241"/>
        <end position="268"/>
    </location>
</feature>
<gene>
    <name evidence="14" type="ORF">H2C83_09585</name>
</gene>
<proteinExistence type="inferred from homology"/>
<reference evidence="14 15" key="1">
    <citation type="submission" date="2020-07" db="EMBL/GenBank/DDBJ databases">
        <title>Thermoactinomyces phylogeny.</title>
        <authorList>
            <person name="Dunlap C."/>
        </authorList>
    </citation>
    <scope>NUCLEOTIDE SEQUENCE [LARGE SCALE GENOMIC DNA]</scope>
    <source>
        <strain evidence="14 15">AMNI-1</strain>
    </source>
</reference>
<dbReference type="Gene3D" id="3.40.50.720">
    <property type="entry name" value="NAD(P)-binding Rossmann-like Domain"/>
    <property type="match status" value="1"/>
</dbReference>
<evidence type="ECO:0000259" key="12">
    <source>
        <dbReference type="PROSITE" id="PS51176"/>
    </source>
</evidence>
<evidence type="ECO:0000256" key="7">
    <source>
        <dbReference type="ARBA" id="ARBA00023002"/>
    </source>
</evidence>
<dbReference type="NCBIfam" id="NF005107">
    <property type="entry name" value="PRK06545.1-5"/>
    <property type="match status" value="1"/>
</dbReference>
<keyword evidence="11" id="KW-0175">Coiled coil</keyword>
<dbReference type="InterPro" id="IPR003099">
    <property type="entry name" value="Prephen_DH"/>
</dbReference>
<comment type="pathway">
    <text evidence="1">Amino-acid biosynthesis; L-tyrosine biosynthesis; (4-hydroxyphenyl)pyruvate from prephenate (NAD(+) route): step 1/1.</text>
</comment>
<dbReference type="InterPro" id="IPR002912">
    <property type="entry name" value="ACT_dom"/>
</dbReference>
<keyword evidence="7 14" id="KW-0560">Oxidoreductase</keyword>
<dbReference type="RefSeq" id="WP_181740231.1">
    <property type="nucleotide sequence ID" value="NZ_JACEOL010000031.1"/>
</dbReference>
<dbReference type="InterPro" id="IPR046826">
    <property type="entry name" value="PDH_N"/>
</dbReference>
<evidence type="ECO:0000256" key="8">
    <source>
        <dbReference type="ARBA" id="ARBA00023027"/>
    </source>
</evidence>
<dbReference type="AlphaFoldDB" id="A0A7W1XSS9"/>
<comment type="similarity">
    <text evidence="2">Belongs to the prephenate/arogenate dehydrogenase family.</text>
</comment>
<dbReference type="PROSITE" id="PS51671">
    <property type="entry name" value="ACT"/>
    <property type="match status" value="1"/>
</dbReference>
<dbReference type="InterPro" id="IPR008927">
    <property type="entry name" value="6-PGluconate_DH-like_C_sf"/>
</dbReference>
<name>A0A7W1XSS9_9BACL</name>
<dbReference type="FunFam" id="3.40.50.720:FF:000208">
    <property type="entry name" value="Prephenate dehydrogenase"/>
    <property type="match status" value="1"/>
</dbReference>
<dbReference type="FunFam" id="1.10.3660.10:FF:000003">
    <property type="entry name" value="Prephenate dehydrogenase"/>
    <property type="match status" value="1"/>
</dbReference>
<keyword evidence="5" id="KW-0827">Tyrosine biosynthesis</keyword>
<dbReference type="Proteomes" id="UP000538292">
    <property type="component" value="Unassembled WGS sequence"/>
</dbReference>
<dbReference type="GO" id="GO:0070403">
    <property type="term" value="F:NAD+ binding"/>
    <property type="evidence" value="ECO:0007669"/>
    <property type="project" value="InterPro"/>
</dbReference>
<keyword evidence="8" id="KW-0520">NAD</keyword>
<keyword evidence="9" id="KW-0057">Aromatic amino acid biosynthesis</keyword>
<keyword evidence="6" id="KW-0028">Amino-acid biosynthesis</keyword>
<dbReference type="UniPathway" id="UPA00122">
    <property type="reaction ID" value="UER00961"/>
</dbReference>
<comment type="caution">
    <text evidence="14">The sequence shown here is derived from an EMBL/GenBank/DDBJ whole genome shotgun (WGS) entry which is preliminary data.</text>
</comment>
<keyword evidence="15" id="KW-1185">Reference proteome</keyword>
<evidence type="ECO:0000256" key="10">
    <source>
        <dbReference type="ARBA" id="ARBA00049260"/>
    </source>
</evidence>
<dbReference type="SUPFAM" id="SSF51735">
    <property type="entry name" value="NAD(P)-binding Rossmann-fold domains"/>
    <property type="match status" value="1"/>
</dbReference>
<dbReference type="Pfam" id="PF01842">
    <property type="entry name" value="ACT"/>
    <property type="match status" value="1"/>
</dbReference>
<dbReference type="Pfam" id="PF02153">
    <property type="entry name" value="PDH_N"/>
    <property type="match status" value="1"/>
</dbReference>
<dbReference type="EC" id="1.3.1.12" evidence="3"/>
<evidence type="ECO:0000256" key="9">
    <source>
        <dbReference type="ARBA" id="ARBA00023141"/>
    </source>
</evidence>
<evidence type="ECO:0000313" key="14">
    <source>
        <dbReference type="EMBL" id="MBA4602559.1"/>
    </source>
</evidence>
<evidence type="ECO:0000259" key="13">
    <source>
        <dbReference type="PROSITE" id="PS51671"/>
    </source>
</evidence>